<name>A0A0W8FAR6_9ZZZZ</name>
<evidence type="ECO:0000256" key="4">
    <source>
        <dbReference type="ARBA" id="ARBA00022527"/>
    </source>
</evidence>
<keyword evidence="6" id="KW-0479">Metal-binding</keyword>
<comment type="caution">
    <text evidence="14">The sequence shown here is derived from an EMBL/GenBank/DDBJ whole genome shotgun (WGS) entry which is preliminary data.</text>
</comment>
<comment type="catalytic activity">
    <reaction evidence="11">
        <text>L-threonyl-[protein] + ATP = O-phospho-L-threonyl-[protein] + ADP + H(+)</text>
        <dbReference type="Rhea" id="RHEA:46608"/>
        <dbReference type="Rhea" id="RHEA-COMP:11060"/>
        <dbReference type="Rhea" id="RHEA-COMP:11605"/>
        <dbReference type="ChEBI" id="CHEBI:15378"/>
        <dbReference type="ChEBI" id="CHEBI:30013"/>
        <dbReference type="ChEBI" id="CHEBI:30616"/>
        <dbReference type="ChEBI" id="CHEBI:61977"/>
        <dbReference type="ChEBI" id="CHEBI:456216"/>
        <dbReference type="EC" id="2.7.11.1"/>
    </reaction>
</comment>
<gene>
    <name evidence="14" type="ORF">ASZ90_012403</name>
</gene>
<keyword evidence="10" id="KW-0460">Magnesium</keyword>
<dbReference type="CDD" id="cd05144">
    <property type="entry name" value="RIO2_C"/>
    <property type="match status" value="1"/>
</dbReference>
<dbReference type="FunFam" id="3.30.200.20:FF:000052">
    <property type="entry name" value="Serine/threonine-protein kinase RIO2"/>
    <property type="match status" value="1"/>
</dbReference>
<dbReference type="InterPro" id="IPR018935">
    <property type="entry name" value="RIO_kinase_CS"/>
</dbReference>
<dbReference type="InterPro" id="IPR036390">
    <property type="entry name" value="WH_DNA-bd_sf"/>
</dbReference>
<reference evidence="14" key="1">
    <citation type="journal article" date="2015" name="Proc. Natl. Acad. Sci. U.S.A.">
        <title>Networks of energetic and metabolic interactions define dynamics in microbial communities.</title>
        <authorList>
            <person name="Embree M."/>
            <person name="Liu J.K."/>
            <person name="Al-Bassam M.M."/>
            <person name="Zengler K."/>
        </authorList>
    </citation>
    <scope>NUCLEOTIDE SEQUENCE</scope>
</reference>
<dbReference type="SUPFAM" id="SSF46785">
    <property type="entry name" value="Winged helix' DNA-binding domain"/>
    <property type="match status" value="1"/>
</dbReference>
<feature type="domain" description="RIO kinase" evidence="13">
    <location>
        <begin position="66"/>
        <end position="287"/>
    </location>
</feature>
<proteinExistence type="inferred from homology"/>
<dbReference type="SMART" id="SM00090">
    <property type="entry name" value="RIO"/>
    <property type="match status" value="1"/>
</dbReference>
<keyword evidence="7" id="KW-0547">Nucleotide-binding</keyword>
<evidence type="ECO:0000256" key="2">
    <source>
        <dbReference type="ARBA" id="ARBA00009196"/>
    </source>
</evidence>
<dbReference type="EC" id="2.7.11.1" evidence="3"/>
<dbReference type="Gene3D" id="1.10.510.10">
    <property type="entry name" value="Transferase(Phosphotransferase) domain 1"/>
    <property type="match status" value="1"/>
</dbReference>
<evidence type="ECO:0000256" key="1">
    <source>
        <dbReference type="ARBA" id="ARBA00001946"/>
    </source>
</evidence>
<comment type="cofactor">
    <cofactor evidence="1">
        <name>Mg(2+)</name>
        <dbReference type="ChEBI" id="CHEBI:18420"/>
    </cofactor>
</comment>
<evidence type="ECO:0000256" key="9">
    <source>
        <dbReference type="ARBA" id="ARBA00022840"/>
    </source>
</evidence>
<dbReference type="GO" id="GO:0046872">
    <property type="term" value="F:metal ion binding"/>
    <property type="evidence" value="ECO:0007669"/>
    <property type="project" value="UniProtKB-KW"/>
</dbReference>
<dbReference type="PANTHER" id="PTHR45852:SF1">
    <property type="entry name" value="SERINE_THREONINE-PROTEIN KINASE RIO2"/>
    <property type="match status" value="1"/>
</dbReference>
<dbReference type="GO" id="GO:0005829">
    <property type="term" value="C:cytosol"/>
    <property type="evidence" value="ECO:0007669"/>
    <property type="project" value="TreeGrafter"/>
</dbReference>
<dbReference type="EMBL" id="LNQE01001415">
    <property type="protein sequence ID" value="KUG17905.1"/>
    <property type="molecule type" value="Genomic_DNA"/>
</dbReference>
<accession>A0A0W8FAR6</accession>
<dbReference type="AlphaFoldDB" id="A0A0W8FAR6"/>
<dbReference type="InterPro" id="IPR030484">
    <property type="entry name" value="Rio2"/>
</dbReference>
<evidence type="ECO:0000256" key="7">
    <source>
        <dbReference type="ARBA" id="ARBA00022741"/>
    </source>
</evidence>
<dbReference type="InterPro" id="IPR000687">
    <property type="entry name" value="RIO_kinase"/>
</dbReference>
<keyword evidence="4" id="KW-0723">Serine/threonine-protein kinase</keyword>
<evidence type="ECO:0000259" key="13">
    <source>
        <dbReference type="SMART" id="SM00090"/>
    </source>
</evidence>
<keyword evidence="9" id="KW-0067">ATP-binding</keyword>
<dbReference type="Gene3D" id="3.30.200.20">
    <property type="entry name" value="Phosphorylase Kinase, domain 1"/>
    <property type="match status" value="1"/>
</dbReference>
<evidence type="ECO:0000256" key="10">
    <source>
        <dbReference type="ARBA" id="ARBA00022842"/>
    </source>
</evidence>
<dbReference type="InterPro" id="IPR015285">
    <property type="entry name" value="RIO2_wHTH_N"/>
</dbReference>
<comment type="catalytic activity">
    <reaction evidence="12">
        <text>L-seryl-[protein] + ATP = O-phospho-L-seryl-[protein] + ADP + H(+)</text>
        <dbReference type="Rhea" id="RHEA:17989"/>
        <dbReference type="Rhea" id="RHEA-COMP:9863"/>
        <dbReference type="Rhea" id="RHEA-COMP:11604"/>
        <dbReference type="ChEBI" id="CHEBI:15378"/>
        <dbReference type="ChEBI" id="CHEBI:29999"/>
        <dbReference type="ChEBI" id="CHEBI:30616"/>
        <dbReference type="ChEBI" id="CHEBI:83421"/>
        <dbReference type="ChEBI" id="CHEBI:456216"/>
        <dbReference type="EC" id="2.7.11.1"/>
    </reaction>
</comment>
<evidence type="ECO:0000256" key="12">
    <source>
        <dbReference type="ARBA" id="ARBA00048679"/>
    </source>
</evidence>
<protein>
    <recommendedName>
        <fullName evidence="3">non-specific serine/threonine protein kinase</fullName>
        <ecNumber evidence="3">2.7.11.1</ecNumber>
    </recommendedName>
</protein>
<evidence type="ECO:0000256" key="11">
    <source>
        <dbReference type="ARBA" id="ARBA00047899"/>
    </source>
</evidence>
<keyword evidence="5" id="KW-0808">Transferase</keyword>
<dbReference type="GO" id="GO:0004674">
    <property type="term" value="F:protein serine/threonine kinase activity"/>
    <property type="evidence" value="ECO:0007669"/>
    <property type="project" value="UniProtKB-KW"/>
</dbReference>
<dbReference type="GO" id="GO:0030688">
    <property type="term" value="C:preribosome, small subunit precursor"/>
    <property type="evidence" value="ECO:0007669"/>
    <property type="project" value="TreeGrafter"/>
</dbReference>
<dbReference type="SUPFAM" id="SSF56112">
    <property type="entry name" value="Protein kinase-like (PK-like)"/>
    <property type="match status" value="1"/>
</dbReference>
<dbReference type="PROSITE" id="PS01245">
    <property type="entry name" value="RIO1"/>
    <property type="match status" value="1"/>
</dbReference>
<evidence type="ECO:0000256" key="5">
    <source>
        <dbReference type="ARBA" id="ARBA00022679"/>
    </source>
</evidence>
<dbReference type="GO" id="GO:0030490">
    <property type="term" value="P:maturation of SSU-rRNA"/>
    <property type="evidence" value="ECO:0007669"/>
    <property type="project" value="TreeGrafter"/>
</dbReference>
<evidence type="ECO:0000256" key="6">
    <source>
        <dbReference type="ARBA" id="ARBA00022723"/>
    </source>
</evidence>
<keyword evidence="8" id="KW-0418">Kinase</keyword>
<organism evidence="14">
    <name type="scientific">hydrocarbon metagenome</name>
    <dbReference type="NCBI Taxonomy" id="938273"/>
    <lineage>
        <taxon>unclassified sequences</taxon>
        <taxon>metagenomes</taxon>
        <taxon>ecological metagenomes</taxon>
    </lineage>
</organism>
<evidence type="ECO:0000313" key="14">
    <source>
        <dbReference type="EMBL" id="KUG17905.1"/>
    </source>
</evidence>
<dbReference type="InterPro" id="IPR018934">
    <property type="entry name" value="RIO_dom"/>
</dbReference>
<dbReference type="GO" id="GO:0005524">
    <property type="term" value="F:ATP binding"/>
    <property type="evidence" value="ECO:0007669"/>
    <property type="project" value="UniProtKB-KW"/>
</dbReference>
<sequence length="291" mass="33129">MLVENVAEAFLGLSREDFSLLGAIETGMRTHEWVPTFIISKLAGLSASKSEYRLQHLFEKKLVVREAQHYLGYQINFDSYDLLALYDFVRRDQVKSIGERIGVGKESIVLGAQGYASLAIKFHRQGRTSFKHVRRLRDHLKDKPRVPWLYAASLAARREYQVMEKLYSKVSIPRPVAISRHALAMEYVPGPLLNRITLEDPEDGLRLILGEVGRALGQGIIHADLSEFNIMITDSGPVIIDWPQAVDAAHPHADELLKRDLGNVLRFFQRKYRIDMPLEEALSVVREADRV</sequence>
<dbReference type="InterPro" id="IPR036388">
    <property type="entry name" value="WH-like_DNA-bd_sf"/>
</dbReference>
<comment type="similarity">
    <text evidence="2">Belongs to the protein kinase superfamily. RIO-type Ser/Thr kinase family.</text>
</comment>
<dbReference type="InterPro" id="IPR011009">
    <property type="entry name" value="Kinase-like_dom_sf"/>
</dbReference>
<dbReference type="Gene3D" id="1.10.10.10">
    <property type="entry name" value="Winged helix-like DNA-binding domain superfamily/Winged helix DNA-binding domain"/>
    <property type="match status" value="1"/>
</dbReference>
<evidence type="ECO:0000256" key="3">
    <source>
        <dbReference type="ARBA" id="ARBA00012513"/>
    </source>
</evidence>
<evidence type="ECO:0000256" key="8">
    <source>
        <dbReference type="ARBA" id="ARBA00022777"/>
    </source>
</evidence>
<dbReference type="Pfam" id="PF09202">
    <property type="entry name" value="Rio2_N"/>
    <property type="match status" value="1"/>
</dbReference>
<dbReference type="Pfam" id="PF01163">
    <property type="entry name" value="RIO1"/>
    <property type="match status" value="1"/>
</dbReference>
<dbReference type="PANTHER" id="PTHR45852">
    <property type="entry name" value="SER/THR-PROTEIN KINASE RIO2"/>
    <property type="match status" value="1"/>
</dbReference>